<sequence length="912" mass="98275">MGGLVARDSELEAISRLLAGQTSVRALVLEGDPGVGKTSLWEQGIEWARERGLRVLVARSSEAETPLPFAALIDLLDGVASAELTGVPAPQLRALDVALYRADPTDRPPEPQVISIAVLSALRSLAESGPLLVAVDDLQWLDGASEDALAYAARRLEREPVTFLLARRPGRRSALESAFGDQQAERIDVRAMSVGATRQLLASRLGLRIPHHLLRRIYDTTTGNPLFALELGRTLVGRDLDTLADLPVPEHLEDLLGTRVADLDDSARRVLLAVALDADLRVGQLPHPSGVAALQAAVDAGVVVIEGDRLRAAHPLLAAAAQRQAPEAEKRDVHRRLADLVADEQRRVLHLALATIGHDEPLASRLDAAAAASAARGATRMAIDLASHAARLTPPEVPDVDRVLALARHLNDAGEKQRLTELLSYRLDSLPHGAPRVTAYLMLTEGVLEQGSADIAALLDKALAEAGDDPVLRGQVLSFMAENDAIVEVRGLARADERAIEAVALSEQGSPDDQRLALNTLVWTQALRGRPVDEVIKRYYALPTERAAMARYPERITGQRLAWRGEVDLGRPVLQAFRRDTVDSAEAHALARLHLCELELRAGRWDDVEGMLDDWAASLDSELLIWPMYERCRGLLEAGRGNVEAARQWAGRAVEKAVTTGVRWDWLEATRALGIAALLAKDLDQATARLSSVWEHTLREGVLDPGAFPAGPDLVEALTESESYDQAQAVLDVLAERAADQDHPWAAAGAQRGAALVEIHGDAYTDAAGAALEAAAASYGRLGLLFDQARTLLSLGRAQRRAKKWGAARDVLERVVEAFESLGSPGWATDARAELERVGARKSASSGGLTATERRVAELAVEGLANKEIARTLVVTVNTVEFHLRNTYAKLGIRSRVQLAAAMQGTDEVAEG</sequence>
<dbReference type="PANTHER" id="PTHR16305:SF35">
    <property type="entry name" value="TRANSCRIPTIONAL ACTIVATOR DOMAIN"/>
    <property type="match status" value="1"/>
</dbReference>
<dbReference type="GO" id="GO:0005524">
    <property type="term" value="F:ATP binding"/>
    <property type="evidence" value="ECO:0007669"/>
    <property type="project" value="UniProtKB-KW"/>
</dbReference>
<keyword evidence="5" id="KW-1185">Reference proteome</keyword>
<evidence type="ECO:0000313" key="4">
    <source>
        <dbReference type="EMBL" id="MBF4769535.1"/>
    </source>
</evidence>
<evidence type="ECO:0000259" key="3">
    <source>
        <dbReference type="PROSITE" id="PS50043"/>
    </source>
</evidence>
<dbReference type="GO" id="GO:0003677">
    <property type="term" value="F:DNA binding"/>
    <property type="evidence" value="ECO:0007669"/>
    <property type="project" value="InterPro"/>
</dbReference>
<dbReference type="EMBL" id="JADKPO010000027">
    <property type="protein sequence ID" value="MBF4769535.1"/>
    <property type="molecule type" value="Genomic_DNA"/>
</dbReference>
<dbReference type="CDD" id="cd06170">
    <property type="entry name" value="LuxR_C_like"/>
    <property type="match status" value="1"/>
</dbReference>
<dbReference type="GO" id="GO:0005737">
    <property type="term" value="C:cytoplasm"/>
    <property type="evidence" value="ECO:0007669"/>
    <property type="project" value="TreeGrafter"/>
</dbReference>
<dbReference type="PROSITE" id="PS50043">
    <property type="entry name" value="HTH_LUXR_2"/>
    <property type="match status" value="1"/>
</dbReference>
<dbReference type="AlphaFoldDB" id="A0A930VRJ1"/>
<dbReference type="Gene3D" id="1.10.10.10">
    <property type="entry name" value="Winged helix-like DNA-binding domain superfamily/Winged helix DNA-binding domain"/>
    <property type="match status" value="1"/>
</dbReference>
<dbReference type="Pfam" id="PF00196">
    <property type="entry name" value="GerE"/>
    <property type="match status" value="1"/>
</dbReference>
<dbReference type="PANTHER" id="PTHR16305">
    <property type="entry name" value="TESTICULAR SOLUBLE ADENYLYL CYCLASE"/>
    <property type="match status" value="1"/>
</dbReference>
<feature type="domain" description="HTH luxR-type" evidence="3">
    <location>
        <begin position="842"/>
        <end position="907"/>
    </location>
</feature>
<dbReference type="GO" id="GO:0006355">
    <property type="term" value="P:regulation of DNA-templated transcription"/>
    <property type="evidence" value="ECO:0007669"/>
    <property type="project" value="InterPro"/>
</dbReference>
<comment type="caution">
    <text evidence="4">The sequence shown here is derived from an EMBL/GenBank/DDBJ whole genome shotgun (WGS) entry which is preliminary data.</text>
</comment>
<dbReference type="InterPro" id="IPR041664">
    <property type="entry name" value="AAA_16"/>
</dbReference>
<name>A0A930VRJ1_9ACTN</name>
<keyword evidence="1" id="KW-0547">Nucleotide-binding</keyword>
<gene>
    <name evidence="4" type="ORF">ISU10_17340</name>
</gene>
<dbReference type="Proteomes" id="UP000660668">
    <property type="component" value="Unassembled WGS sequence"/>
</dbReference>
<dbReference type="InterPro" id="IPR027417">
    <property type="entry name" value="P-loop_NTPase"/>
</dbReference>
<protein>
    <submittedName>
        <fullName evidence="4">AAA family ATPase</fullName>
    </submittedName>
</protein>
<organism evidence="4 5">
    <name type="scientific">Nocardioides agariphilus</name>
    <dbReference type="NCBI Taxonomy" id="433664"/>
    <lineage>
        <taxon>Bacteria</taxon>
        <taxon>Bacillati</taxon>
        <taxon>Actinomycetota</taxon>
        <taxon>Actinomycetes</taxon>
        <taxon>Propionibacteriales</taxon>
        <taxon>Nocardioidaceae</taxon>
        <taxon>Nocardioides</taxon>
    </lineage>
</organism>
<dbReference type="SUPFAM" id="SSF52540">
    <property type="entry name" value="P-loop containing nucleoside triphosphate hydrolases"/>
    <property type="match status" value="1"/>
</dbReference>
<dbReference type="SUPFAM" id="SSF46894">
    <property type="entry name" value="C-terminal effector domain of the bipartite response regulators"/>
    <property type="match status" value="1"/>
</dbReference>
<evidence type="ECO:0000256" key="1">
    <source>
        <dbReference type="ARBA" id="ARBA00022741"/>
    </source>
</evidence>
<evidence type="ECO:0000313" key="5">
    <source>
        <dbReference type="Proteomes" id="UP000660668"/>
    </source>
</evidence>
<dbReference type="InterPro" id="IPR000792">
    <property type="entry name" value="Tscrpt_reg_LuxR_C"/>
</dbReference>
<dbReference type="Pfam" id="PF13191">
    <property type="entry name" value="AAA_16"/>
    <property type="match status" value="1"/>
</dbReference>
<dbReference type="PROSITE" id="PS00622">
    <property type="entry name" value="HTH_LUXR_1"/>
    <property type="match status" value="1"/>
</dbReference>
<evidence type="ECO:0000256" key="2">
    <source>
        <dbReference type="ARBA" id="ARBA00022840"/>
    </source>
</evidence>
<dbReference type="SMART" id="SM00421">
    <property type="entry name" value="HTH_LUXR"/>
    <property type="match status" value="1"/>
</dbReference>
<dbReference type="GO" id="GO:0004016">
    <property type="term" value="F:adenylate cyclase activity"/>
    <property type="evidence" value="ECO:0007669"/>
    <property type="project" value="TreeGrafter"/>
</dbReference>
<dbReference type="InterPro" id="IPR016032">
    <property type="entry name" value="Sig_transdc_resp-reg_C-effctor"/>
</dbReference>
<dbReference type="PRINTS" id="PR00038">
    <property type="entry name" value="HTHLUXR"/>
</dbReference>
<dbReference type="InterPro" id="IPR036388">
    <property type="entry name" value="WH-like_DNA-bd_sf"/>
</dbReference>
<accession>A0A930VRJ1</accession>
<dbReference type="RefSeq" id="WP_194697683.1">
    <property type="nucleotide sequence ID" value="NZ_JADKPO010000027.1"/>
</dbReference>
<keyword evidence="2" id="KW-0067">ATP-binding</keyword>
<reference evidence="4" key="1">
    <citation type="submission" date="2020-11" db="EMBL/GenBank/DDBJ databases">
        <title>Nocardioides cynanchi sp. nov., isolated from soil of rhizosphere of Cynanchum wilfordii.</title>
        <authorList>
            <person name="Lee J.-S."/>
            <person name="Suh M.K."/>
            <person name="Kim J.-S."/>
        </authorList>
    </citation>
    <scope>NUCLEOTIDE SEQUENCE</scope>
    <source>
        <strain evidence="4">KCTC 19276</strain>
    </source>
</reference>
<proteinExistence type="predicted"/>